<keyword evidence="2" id="KW-1185">Reference proteome</keyword>
<comment type="caution">
    <text evidence="1">The sequence shown here is derived from an EMBL/GenBank/DDBJ whole genome shotgun (WGS) entry which is preliminary data.</text>
</comment>
<dbReference type="OrthoDB" id="2425129at2759"/>
<evidence type="ECO:0000313" key="2">
    <source>
        <dbReference type="Proteomes" id="UP000265703"/>
    </source>
</evidence>
<name>A0A397SK94_9GLOM</name>
<accession>A0A397SK94</accession>
<organism evidence="1 2">
    <name type="scientific">Glomus cerebriforme</name>
    <dbReference type="NCBI Taxonomy" id="658196"/>
    <lineage>
        <taxon>Eukaryota</taxon>
        <taxon>Fungi</taxon>
        <taxon>Fungi incertae sedis</taxon>
        <taxon>Mucoromycota</taxon>
        <taxon>Glomeromycotina</taxon>
        <taxon>Glomeromycetes</taxon>
        <taxon>Glomerales</taxon>
        <taxon>Glomeraceae</taxon>
        <taxon>Glomus</taxon>
    </lineage>
</organism>
<proteinExistence type="predicted"/>
<gene>
    <name evidence="1" type="ORF">C1645_832316</name>
</gene>
<protein>
    <submittedName>
        <fullName evidence="1">Uncharacterized protein</fullName>
    </submittedName>
</protein>
<dbReference type="AlphaFoldDB" id="A0A397SK94"/>
<dbReference type="EMBL" id="QKYT01000495">
    <property type="protein sequence ID" value="RIA84407.1"/>
    <property type="molecule type" value="Genomic_DNA"/>
</dbReference>
<evidence type="ECO:0000313" key="1">
    <source>
        <dbReference type="EMBL" id="RIA84407.1"/>
    </source>
</evidence>
<reference evidence="1 2" key="1">
    <citation type="submission" date="2018-06" db="EMBL/GenBank/DDBJ databases">
        <title>Comparative genomics reveals the genomic features of Rhizophagus irregularis, R. cerebriforme, R. diaphanum and Gigaspora rosea, and their symbiotic lifestyle signature.</title>
        <authorList>
            <person name="Morin E."/>
            <person name="San Clemente H."/>
            <person name="Chen E.C.H."/>
            <person name="De La Providencia I."/>
            <person name="Hainaut M."/>
            <person name="Kuo A."/>
            <person name="Kohler A."/>
            <person name="Murat C."/>
            <person name="Tang N."/>
            <person name="Roy S."/>
            <person name="Loubradou J."/>
            <person name="Henrissat B."/>
            <person name="Grigoriev I.V."/>
            <person name="Corradi N."/>
            <person name="Roux C."/>
            <person name="Martin F.M."/>
        </authorList>
    </citation>
    <scope>NUCLEOTIDE SEQUENCE [LARGE SCALE GENOMIC DNA]</scope>
    <source>
        <strain evidence="1 2">DAOM 227022</strain>
    </source>
</reference>
<dbReference type="Proteomes" id="UP000265703">
    <property type="component" value="Unassembled WGS sequence"/>
</dbReference>
<sequence>MDFVFCPSYLRIIRVSSKIQKSDWIEKADWNYLNSSINYPYCKLSSETENLFTRLLKTLNKYVKCLYNIKFDHKNNKEMIFVTDVLLWL</sequence>